<evidence type="ECO:0000313" key="2">
    <source>
        <dbReference type="Proteomes" id="UP001497525"/>
    </source>
</evidence>
<evidence type="ECO:0000313" key="1">
    <source>
        <dbReference type="EMBL" id="CAL5132103.1"/>
    </source>
</evidence>
<sequence>MVTTGRAFQKAAAYATHYTPIYLSLSKLDDCILNSATARNASVVLSIFESGRPSCTTLLELCFGGTFCSLILRPQTTGQRQDNILMAFGSITLVGCAGTNRAGSS</sequence>
<reference evidence="1" key="1">
    <citation type="submission" date="2024-06" db="EMBL/GenBank/DDBJ databases">
        <authorList>
            <person name="Liu X."/>
            <person name="Lenzi L."/>
            <person name="Haldenby T S."/>
            <person name="Uol C."/>
        </authorList>
    </citation>
    <scope>NUCLEOTIDE SEQUENCE</scope>
</reference>
<name>A0AAV2T9W4_CALDB</name>
<dbReference type="AlphaFoldDB" id="A0AAV2T9W4"/>
<comment type="caution">
    <text evidence="1">The sequence shown here is derived from an EMBL/GenBank/DDBJ whole genome shotgun (WGS) entry which is preliminary data.</text>
</comment>
<gene>
    <name evidence="1" type="ORF">CDAUBV1_LOCUS4613</name>
</gene>
<dbReference type="EMBL" id="CAXLJL010000114">
    <property type="protein sequence ID" value="CAL5132103.1"/>
    <property type="molecule type" value="Genomic_DNA"/>
</dbReference>
<protein>
    <submittedName>
        <fullName evidence="1">Uncharacterized protein</fullName>
    </submittedName>
</protein>
<accession>A0AAV2T9W4</accession>
<dbReference type="Proteomes" id="UP001497525">
    <property type="component" value="Unassembled WGS sequence"/>
</dbReference>
<organism evidence="1 2">
    <name type="scientific">Calicophoron daubneyi</name>
    <name type="common">Rumen fluke</name>
    <name type="synonym">Paramphistomum daubneyi</name>
    <dbReference type="NCBI Taxonomy" id="300641"/>
    <lineage>
        <taxon>Eukaryota</taxon>
        <taxon>Metazoa</taxon>
        <taxon>Spiralia</taxon>
        <taxon>Lophotrochozoa</taxon>
        <taxon>Platyhelminthes</taxon>
        <taxon>Trematoda</taxon>
        <taxon>Digenea</taxon>
        <taxon>Plagiorchiida</taxon>
        <taxon>Pronocephalata</taxon>
        <taxon>Paramphistomoidea</taxon>
        <taxon>Paramphistomidae</taxon>
        <taxon>Calicophoron</taxon>
    </lineage>
</organism>
<proteinExistence type="predicted"/>